<evidence type="ECO:0000313" key="4">
    <source>
        <dbReference type="EMBL" id="KGG20013.1"/>
    </source>
</evidence>
<evidence type="ECO:0000313" key="5">
    <source>
        <dbReference type="Proteomes" id="UP000030392"/>
    </source>
</evidence>
<dbReference type="AlphaFoldDB" id="A0A0A2C124"/>
<proteinExistence type="predicted"/>
<dbReference type="SUPFAM" id="SSF69593">
    <property type="entry name" value="Glycerol-3-phosphate (1)-acyltransferase"/>
    <property type="match status" value="1"/>
</dbReference>
<name>A0A0A2C124_PROMR</name>
<dbReference type="Proteomes" id="UP000030392">
    <property type="component" value="Unassembled WGS sequence"/>
</dbReference>
<dbReference type="RefSeq" id="WP_036906539.1">
    <property type="nucleotide sequence ID" value="NZ_CP138967.1"/>
</dbReference>
<keyword evidence="2 4" id="KW-0012">Acyltransferase</keyword>
<dbReference type="CDD" id="cd07989">
    <property type="entry name" value="LPLAT_AGPAT-like"/>
    <property type="match status" value="1"/>
</dbReference>
<organism evidence="4 5">
    <name type="scientific">Prochlorococcus marinus str. PAC1</name>
    <dbReference type="NCBI Taxonomy" id="59924"/>
    <lineage>
        <taxon>Bacteria</taxon>
        <taxon>Bacillati</taxon>
        <taxon>Cyanobacteriota</taxon>
        <taxon>Cyanophyceae</taxon>
        <taxon>Synechococcales</taxon>
        <taxon>Prochlorococcaceae</taxon>
        <taxon>Prochlorococcus</taxon>
    </lineage>
</organism>
<dbReference type="SMART" id="SM00563">
    <property type="entry name" value="PlsC"/>
    <property type="match status" value="1"/>
</dbReference>
<dbReference type="GO" id="GO:0006654">
    <property type="term" value="P:phosphatidic acid biosynthetic process"/>
    <property type="evidence" value="ECO:0007669"/>
    <property type="project" value="TreeGrafter"/>
</dbReference>
<dbReference type="Pfam" id="PF01553">
    <property type="entry name" value="Acyltransferase"/>
    <property type="match status" value="1"/>
</dbReference>
<dbReference type="PANTHER" id="PTHR10434:SF11">
    <property type="entry name" value="1-ACYL-SN-GLYCEROL-3-PHOSPHATE ACYLTRANSFERASE"/>
    <property type="match status" value="1"/>
</dbReference>
<dbReference type="InterPro" id="IPR002123">
    <property type="entry name" value="Plipid/glycerol_acylTrfase"/>
</dbReference>
<evidence type="ECO:0000256" key="2">
    <source>
        <dbReference type="ARBA" id="ARBA00023315"/>
    </source>
</evidence>
<evidence type="ECO:0000256" key="1">
    <source>
        <dbReference type="ARBA" id="ARBA00022679"/>
    </source>
</evidence>
<accession>A0A0A2C124</accession>
<evidence type="ECO:0000259" key="3">
    <source>
        <dbReference type="SMART" id="SM00563"/>
    </source>
</evidence>
<gene>
    <name evidence="4" type="ORF">EV03_1477</name>
</gene>
<reference evidence="5" key="1">
    <citation type="journal article" date="2014" name="Sci. Data">
        <title>Genomes of diverse isolates of the marine cyanobacterium Prochlorococcus.</title>
        <authorList>
            <person name="Biller S."/>
            <person name="Berube P."/>
            <person name="Thompson J."/>
            <person name="Kelly L."/>
            <person name="Roggensack S."/>
            <person name="Awad L."/>
            <person name="Roache-Johnson K."/>
            <person name="Ding H."/>
            <person name="Giovannoni S.J."/>
            <person name="Moore L.R."/>
            <person name="Chisholm S.W."/>
        </authorList>
    </citation>
    <scope>NUCLEOTIDE SEQUENCE [LARGE SCALE GENOMIC DNA]</scope>
    <source>
        <strain evidence="5">PAC1</strain>
    </source>
</reference>
<dbReference type="GO" id="GO:0003841">
    <property type="term" value="F:1-acylglycerol-3-phosphate O-acyltransferase activity"/>
    <property type="evidence" value="ECO:0007669"/>
    <property type="project" value="TreeGrafter"/>
</dbReference>
<dbReference type="PANTHER" id="PTHR10434">
    <property type="entry name" value="1-ACYL-SN-GLYCEROL-3-PHOSPHATE ACYLTRANSFERASE"/>
    <property type="match status" value="1"/>
</dbReference>
<dbReference type="EMBL" id="JNAX01000014">
    <property type="protein sequence ID" value="KGG20013.1"/>
    <property type="molecule type" value="Genomic_DNA"/>
</dbReference>
<sequence>MPLLHREKKICLGVDPFWSRLAMVATQDIALNNFFRRRIVIGGENLPLSGSVVLAPTHRSRWDALMLTMAAGRRITNRDCRFMVTRSEMRGVQGWFLNRLGCFPIDQGRPSLTTLRYAVDLLISSQQLVVFPEGKINRLSEPVKLKKGLIRLAQLASNKGLEIKIVPVGLAYSDVIPKFYGSASICFSKPIIISSDFKQSTNDFNIELSKSMRSAEQSALLAVGRR</sequence>
<feature type="domain" description="Phospholipid/glycerol acyltransferase" evidence="3">
    <location>
        <begin position="52"/>
        <end position="173"/>
    </location>
</feature>
<keyword evidence="1 4" id="KW-0808">Transferase</keyword>
<protein>
    <submittedName>
        <fullName evidence="4">Phospholipid/glycerol acyltransferase</fullName>
    </submittedName>
</protein>
<comment type="caution">
    <text evidence="4">The sequence shown here is derived from an EMBL/GenBank/DDBJ whole genome shotgun (WGS) entry which is preliminary data.</text>
</comment>